<dbReference type="SUPFAM" id="SSF53448">
    <property type="entry name" value="Nucleotide-diphospho-sugar transferases"/>
    <property type="match status" value="1"/>
</dbReference>
<dbReference type="Pfam" id="PF00535">
    <property type="entry name" value="Glycos_transf_2"/>
    <property type="match status" value="1"/>
</dbReference>
<dbReference type="PANTHER" id="PTHR22916">
    <property type="entry name" value="GLYCOSYLTRANSFERASE"/>
    <property type="match status" value="1"/>
</dbReference>
<accession>A0ABW5UB18</accession>
<keyword evidence="3" id="KW-1185">Reference proteome</keyword>
<name>A0ABW5UB18_9SPHI</name>
<evidence type="ECO:0000313" key="2">
    <source>
        <dbReference type="EMBL" id="MFD2743008.1"/>
    </source>
</evidence>
<comment type="caution">
    <text evidence="2">The sequence shown here is derived from an EMBL/GenBank/DDBJ whole genome shotgun (WGS) entry which is preliminary data.</text>
</comment>
<evidence type="ECO:0000313" key="3">
    <source>
        <dbReference type="Proteomes" id="UP001597418"/>
    </source>
</evidence>
<organism evidence="2 3">
    <name type="scientific">Sphingobacterium populi</name>
    <dbReference type="NCBI Taxonomy" id="1812824"/>
    <lineage>
        <taxon>Bacteria</taxon>
        <taxon>Pseudomonadati</taxon>
        <taxon>Bacteroidota</taxon>
        <taxon>Sphingobacteriia</taxon>
        <taxon>Sphingobacteriales</taxon>
        <taxon>Sphingobacteriaceae</taxon>
        <taxon>Sphingobacterium</taxon>
    </lineage>
</organism>
<dbReference type="InterPro" id="IPR001173">
    <property type="entry name" value="Glyco_trans_2-like"/>
</dbReference>
<evidence type="ECO:0000259" key="1">
    <source>
        <dbReference type="Pfam" id="PF00535"/>
    </source>
</evidence>
<dbReference type="RefSeq" id="WP_066754450.1">
    <property type="nucleotide sequence ID" value="NZ_JBHUMB010000006.1"/>
</dbReference>
<feature type="domain" description="Glycosyltransferase 2-like" evidence="1">
    <location>
        <begin position="4"/>
        <end position="150"/>
    </location>
</feature>
<dbReference type="InterPro" id="IPR029044">
    <property type="entry name" value="Nucleotide-diphossugar_trans"/>
</dbReference>
<proteinExistence type="predicted"/>
<dbReference type="Gene3D" id="3.90.550.10">
    <property type="entry name" value="Spore Coat Polysaccharide Biosynthesis Protein SpsA, Chain A"/>
    <property type="match status" value="1"/>
</dbReference>
<dbReference type="Proteomes" id="UP001597418">
    <property type="component" value="Unassembled WGS sequence"/>
</dbReference>
<protein>
    <submittedName>
        <fullName evidence="2">Glycosyltransferase family 2 protein</fullName>
    </submittedName>
</protein>
<reference evidence="3" key="1">
    <citation type="journal article" date="2019" name="Int. J. Syst. Evol. Microbiol.">
        <title>The Global Catalogue of Microorganisms (GCM) 10K type strain sequencing project: providing services to taxonomists for standard genome sequencing and annotation.</title>
        <authorList>
            <consortium name="The Broad Institute Genomics Platform"/>
            <consortium name="The Broad Institute Genome Sequencing Center for Infectious Disease"/>
            <person name="Wu L."/>
            <person name="Ma J."/>
        </authorList>
    </citation>
    <scope>NUCLEOTIDE SEQUENCE [LARGE SCALE GENOMIC DNA]</scope>
    <source>
        <strain evidence="3">KCTC 42247</strain>
    </source>
</reference>
<sequence>MKVSIIIPNYNHAKYLKQRIDAVLNQTFDDYEVIILDDCSTDDSRAIIEEYRQHDKVSSIIFNETNSGGVFRQWIRGLSLASGQYVWIAESDDCTDPYFLEKTLQIMEADPNLKMVFTDSYIINEDNHIIDRNSLDKESAFNALKKDNYIINSDNLTRYLFLDMIITNASSALIDKAALLKIDSDILKTFKNTGDRFVYIGIAQYYGIRFLDEPLNYMRSHSGNTTKMSLKNGNIFRDRLEVFSYYLDGVTLNDEAKLNLRTFFEQSYFDFVDFCDFTKLDLLQKRLKDKKIITIFQYTLYNMYNSTFNHFLKKQSLIIRRTCQFLQRKLSLGRNPI</sequence>
<dbReference type="PANTHER" id="PTHR22916:SF3">
    <property type="entry name" value="UDP-GLCNAC:BETAGAL BETA-1,3-N-ACETYLGLUCOSAMINYLTRANSFERASE-LIKE PROTEIN 1"/>
    <property type="match status" value="1"/>
</dbReference>
<dbReference type="EMBL" id="JBHUMB010000006">
    <property type="protein sequence ID" value="MFD2743008.1"/>
    <property type="molecule type" value="Genomic_DNA"/>
</dbReference>
<gene>
    <name evidence="2" type="ORF">ACFSQ6_06320</name>
</gene>